<keyword evidence="2 5" id="KW-0067">ATP-binding</keyword>
<dbReference type="EMBL" id="JBHTJA010000068">
    <property type="protein sequence ID" value="MFD0903944.1"/>
    <property type="molecule type" value="Genomic_DNA"/>
</dbReference>
<accession>A0ABW3EZM0</accession>
<dbReference type="Gene3D" id="3.40.50.300">
    <property type="entry name" value="P-loop containing nucleotide triphosphate hydrolases"/>
    <property type="match status" value="1"/>
</dbReference>
<dbReference type="GO" id="GO:0005524">
    <property type="term" value="F:ATP binding"/>
    <property type="evidence" value="ECO:0007669"/>
    <property type="project" value="UniProtKB-KW"/>
</dbReference>
<dbReference type="CDD" id="cd03214">
    <property type="entry name" value="ABC_Iron-Siderophores_B12_Hemin"/>
    <property type="match status" value="1"/>
</dbReference>
<evidence type="ECO:0000256" key="2">
    <source>
        <dbReference type="ARBA" id="ARBA00022840"/>
    </source>
</evidence>
<feature type="compositionally biased region" description="Basic and acidic residues" evidence="3">
    <location>
        <begin position="254"/>
        <end position="272"/>
    </location>
</feature>
<evidence type="ECO:0000313" key="6">
    <source>
        <dbReference type="Proteomes" id="UP001596972"/>
    </source>
</evidence>
<dbReference type="Pfam" id="PF00005">
    <property type="entry name" value="ABC_tran"/>
    <property type="match status" value="1"/>
</dbReference>
<reference evidence="6" key="1">
    <citation type="journal article" date="2019" name="Int. J. Syst. Evol. Microbiol.">
        <title>The Global Catalogue of Microorganisms (GCM) 10K type strain sequencing project: providing services to taxonomists for standard genome sequencing and annotation.</title>
        <authorList>
            <consortium name="The Broad Institute Genomics Platform"/>
            <consortium name="The Broad Institute Genome Sequencing Center for Infectious Disease"/>
            <person name="Wu L."/>
            <person name="Ma J."/>
        </authorList>
    </citation>
    <scope>NUCLEOTIDE SEQUENCE [LARGE SCALE GENOMIC DNA]</scope>
    <source>
        <strain evidence="6">JCM 31202</strain>
    </source>
</reference>
<sequence length="300" mass="31424">MTVEFDGVGIRLGGAEIVRDVSFAVPRGRVAGLLGANGSGKSTLLRALYGAVRPHEGEVRIDGVPVPRLRPRERARKVAVVLQDTMIDADMTALEAVLLGRTPHGRGFGADRAADLRVAHGALDRVGAADVAGRPLSALSGGYRQRVSLARAIAQDGEVLVLDEPTNHLDIEHQLELMHLVADLGRTTIAVLHDLNLAAAHCDTVAVLHRGGLAAVGPPRDVLTPGLVREVFAVDAITLTRPDTTAPVLAFDRAVPRTEDVPASRTEPEPRDASSPAGPSSRPAAGPASPRPAAPPPRAH</sequence>
<dbReference type="InterPro" id="IPR003593">
    <property type="entry name" value="AAA+_ATPase"/>
</dbReference>
<gene>
    <name evidence="5" type="ORF">ACFQ11_26390</name>
</gene>
<comment type="caution">
    <text evidence="5">The sequence shown here is derived from an EMBL/GenBank/DDBJ whole genome shotgun (WGS) entry which is preliminary data.</text>
</comment>
<evidence type="ECO:0000259" key="4">
    <source>
        <dbReference type="PROSITE" id="PS50893"/>
    </source>
</evidence>
<dbReference type="Proteomes" id="UP001596972">
    <property type="component" value="Unassembled WGS sequence"/>
</dbReference>
<dbReference type="PROSITE" id="PS50893">
    <property type="entry name" value="ABC_TRANSPORTER_2"/>
    <property type="match status" value="1"/>
</dbReference>
<name>A0ABW3EZM0_9ACTN</name>
<keyword evidence="6" id="KW-1185">Reference proteome</keyword>
<feature type="region of interest" description="Disordered" evidence="3">
    <location>
        <begin position="251"/>
        <end position="300"/>
    </location>
</feature>
<keyword evidence="1" id="KW-0547">Nucleotide-binding</keyword>
<dbReference type="PANTHER" id="PTHR42794">
    <property type="entry name" value="HEMIN IMPORT ATP-BINDING PROTEIN HMUV"/>
    <property type="match status" value="1"/>
</dbReference>
<dbReference type="SMART" id="SM00382">
    <property type="entry name" value="AAA"/>
    <property type="match status" value="1"/>
</dbReference>
<dbReference type="PANTHER" id="PTHR42794:SF2">
    <property type="entry name" value="ABC TRANSPORTER ATP-BINDING PROTEIN"/>
    <property type="match status" value="1"/>
</dbReference>
<organism evidence="5 6">
    <name type="scientific">Actinomadura sediminis</name>
    <dbReference type="NCBI Taxonomy" id="1038904"/>
    <lineage>
        <taxon>Bacteria</taxon>
        <taxon>Bacillati</taxon>
        <taxon>Actinomycetota</taxon>
        <taxon>Actinomycetes</taxon>
        <taxon>Streptosporangiales</taxon>
        <taxon>Thermomonosporaceae</taxon>
        <taxon>Actinomadura</taxon>
    </lineage>
</organism>
<feature type="compositionally biased region" description="Low complexity" evidence="3">
    <location>
        <begin position="273"/>
        <end position="288"/>
    </location>
</feature>
<feature type="compositionally biased region" description="Pro residues" evidence="3">
    <location>
        <begin position="289"/>
        <end position="300"/>
    </location>
</feature>
<evidence type="ECO:0000313" key="5">
    <source>
        <dbReference type="EMBL" id="MFD0903944.1"/>
    </source>
</evidence>
<dbReference type="SUPFAM" id="SSF52540">
    <property type="entry name" value="P-loop containing nucleoside triphosphate hydrolases"/>
    <property type="match status" value="1"/>
</dbReference>
<dbReference type="RefSeq" id="WP_378303283.1">
    <property type="nucleotide sequence ID" value="NZ_JBHTJA010000068.1"/>
</dbReference>
<feature type="domain" description="ABC transporter" evidence="4">
    <location>
        <begin position="3"/>
        <end position="235"/>
    </location>
</feature>
<evidence type="ECO:0000256" key="3">
    <source>
        <dbReference type="SAM" id="MobiDB-lite"/>
    </source>
</evidence>
<protein>
    <submittedName>
        <fullName evidence="5">ABC transporter ATP-binding protein</fullName>
    </submittedName>
</protein>
<dbReference type="InterPro" id="IPR027417">
    <property type="entry name" value="P-loop_NTPase"/>
</dbReference>
<dbReference type="InterPro" id="IPR003439">
    <property type="entry name" value="ABC_transporter-like_ATP-bd"/>
</dbReference>
<proteinExistence type="predicted"/>
<evidence type="ECO:0000256" key="1">
    <source>
        <dbReference type="ARBA" id="ARBA00022741"/>
    </source>
</evidence>